<gene>
    <name evidence="1" type="ORF">HMI46_21815</name>
</gene>
<protein>
    <submittedName>
        <fullName evidence="1">Uncharacterized protein</fullName>
    </submittedName>
</protein>
<reference evidence="1 2" key="1">
    <citation type="submission" date="2020-05" db="EMBL/GenBank/DDBJ databases">
        <title>Whole genome sequencing and identification of novel metabolites from Paenibacillus alvei strain JR949.</title>
        <authorList>
            <person name="Rajendhran J."/>
            <person name="Sree Pranav P."/>
            <person name="Mahalakshmi B."/>
            <person name="Karthikeyan R."/>
        </authorList>
    </citation>
    <scope>NUCLEOTIDE SEQUENCE [LARGE SCALE GENOMIC DNA]</scope>
    <source>
        <strain evidence="1 2">JR949</strain>
    </source>
</reference>
<evidence type="ECO:0000313" key="2">
    <source>
        <dbReference type="Proteomes" id="UP000552038"/>
    </source>
</evidence>
<organism evidence="1 2">
    <name type="scientific">Paenibacillus alvei</name>
    <name type="common">Bacillus alvei</name>
    <dbReference type="NCBI Taxonomy" id="44250"/>
    <lineage>
        <taxon>Bacteria</taxon>
        <taxon>Bacillati</taxon>
        <taxon>Bacillota</taxon>
        <taxon>Bacilli</taxon>
        <taxon>Bacillales</taxon>
        <taxon>Paenibacillaceae</taxon>
        <taxon>Paenibacillus</taxon>
    </lineage>
</organism>
<sequence length="59" mass="6783">MTEKRKGLLKRLENFRSVPGHGPDIEAKTDDELELYVKLLESMFERAFAEKDNGEDDGL</sequence>
<proteinExistence type="predicted"/>
<comment type="caution">
    <text evidence="1">The sequence shown here is derived from an EMBL/GenBank/DDBJ whole genome shotgun (WGS) entry which is preliminary data.</text>
</comment>
<dbReference type="EMBL" id="JABFOR010000038">
    <property type="protein sequence ID" value="NOJ73173.1"/>
    <property type="molecule type" value="Genomic_DNA"/>
</dbReference>
<name>A0AAP7A072_PAEAL</name>
<dbReference type="Proteomes" id="UP000552038">
    <property type="component" value="Unassembled WGS sequence"/>
</dbReference>
<dbReference type="AlphaFoldDB" id="A0AAP7A072"/>
<evidence type="ECO:0000313" key="1">
    <source>
        <dbReference type="EMBL" id="NOJ73173.1"/>
    </source>
</evidence>
<accession>A0AAP7A072</accession>
<dbReference type="RefSeq" id="WP_171418796.1">
    <property type="nucleotide sequence ID" value="NZ_JABFOR010000038.1"/>
</dbReference>